<dbReference type="GO" id="GO:0071008">
    <property type="term" value="C:U2-type post-mRNA release spliceosomal complex"/>
    <property type="evidence" value="ECO:0007669"/>
    <property type="project" value="TreeGrafter"/>
</dbReference>
<keyword evidence="4" id="KW-1185">Reference proteome</keyword>
<dbReference type="InterPro" id="IPR045211">
    <property type="entry name" value="TFP11/STIP/Ntr1"/>
</dbReference>
<evidence type="ECO:0000259" key="2">
    <source>
        <dbReference type="PROSITE" id="PS50174"/>
    </source>
</evidence>
<dbReference type="Pfam" id="PF01585">
    <property type="entry name" value="G-patch"/>
    <property type="match status" value="1"/>
</dbReference>
<dbReference type="InterPro" id="IPR000467">
    <property type="entry name" value="G_patch_dom"/>
</dbReference>
<evidence type="ECO:0000313" key="4">
    <source>
        <dbReference type="Proteomes" id="UP000094112"/>
    </source>
</evidence>
<dbReference type="EMBL" id="KV454210">
    <property type="protein sequence ID" value="ODQ59663.1"/>
    <property type="molecule type" value="Genomic_DNA"/>
</dbReference>
<feature type="region of interest" description="Disordered" evidence="1">
    <location>
        <begin position="28"/>
        <end position="66"/>
    </location>
</feature>
<dbReference type="GO" id="GO:0003676">
    <property type="term" value="F:nucleic acid binding"/>
    <property type="evidence" value="ECO:0007669"/>
    <property type="project" value="InterPro"/>
</dbReference>
<proteinExistence type="predicted"/>
<dbReference type="PROSITE" id="PS50174">
    <property type="entry name" value="G_PATCH"/>
    <property type="match status" value="1"/>
</dbReference>
<sequence length="205" mass="22849">MSDNEIINEGLQRKRKLNLLDFIKNDGHEQLEQENPNKFEPMNFQRPTTGLGGPKPRDDYDDYEGGEDVEMEDYDSDIRPSFGVGKNHNMLFTQSTPMMFQKASDTKDEDIIPQEQPKEEVKPKLSYSDVEALENKPTSVTKNTFKGKKYGIGAALLKKMGYIEGQGLGKHGQGITQPIEQDVRKVGVGIGGGVVKSTKKAKGKI</sequence>
<evidence type="ECO:0000313" key="3">
    <source>
        <dbReference type="EMBL" id="ODQ59663.1"/>
    </source>
</evidence>
<protein>
    <recommendedName>
        <fullName evidence="2">G-patch domain-containing protein</fullName>
    </recommendedName>
</protein>
<feature type="domain" description="G-patch" evidence="2">
    <location>
        <begin position="149"/>
        <end position="195"/>
    </location>
</feature>
<dbReference type="PANTHER" id="PTHR23329">
    <property type="entry name" value="TUFTELIN-INTERACTING PROTEIN 11-RELATED"/>
    <property type="match status" value="1"/>
</dbReference>
<dbReference type="GeneID" id="30203541"/>
<organism evidence="3 4">
    <name type="scientific">Wickerhamomyces anomalus (strain ATCC 58044 / CBS 1984 / NCYC 433 / NRRL Y-366-8)</name>
    <name type="common">Yeast</name>
    <name type="synonym">Hansenula anomala</name>
    <dbReference type="NCBI Taxonomy" id="683960"/>
    <lineage>
        <taxon>Eukaryota</taxon>
        <taxon>Fungi</taxon>
        <taxon>Dikarya</taxon>
        <taxon>Ascomycota</taxon>
        <taxon>Saccharomycotina</taxon>
        <taxon>Saccharomycetes</taxon>
        <taxon>Phaffomycetales</taxon>
        <taxon>Wickerhamomycetaceae</taxon>
        <taxon>Wickerhamomyces</taxon>
    </lineage>
</organism>
<feature type="non-terminal residue" evidence="3">
    <location>
        <position position="205"/>
    </location>
</feature>
<dbReference type="Proteomes" id="UP000094112">
    <property type="component" value="Unassembled WGS sequence"/>
</dbReference>
<name>A0A1E3P2U1_WICAA</name>
<gene>
    <name evidence="3" type="ORF">WICANDRAFT_91429</name>
</gene>
<reference evidence="3 4" key="1">
    <citation type="journal article" date="2016" name="Proc. Natl. Acad. Sci. U.S.A.">
        <title>Comparative genomics of biotechnologically important yeasts.</title>
        <authorList>
            <person name="Riley R."/>
            <person name="Haridas S."/>
            <person name="Wolfe K.H."/>
            <person name="Lopes M.R."/>
            <person name="Hittinger C.T."/>
            <person name="Goeker M."/>
            <person name="Salamov A.A."/>
            <person name="Wisecaver J.H."/>
            <person name="Long T.M."/>
            <person name="Calvey C.H."/>
            <person name="Aerts A.L."/>
            <person name="Barry K.W."/>
            <person name="Choi C."/>
            <person name="Clum A."/>
            <person name="Coughlan A.Y."/>
            <person name="Deshpande S."/>
            <person name="Douglass A.P."/>
            <person name="Hanson S.J."/>
            <person name="Klenk H.-P."/>
            <person name="LaButti K.M."/>
            <person name="Lapidus A."/>
            <person name="Lindquist E.A."/>
            <person name="Lipzen A.M."/>
            <person name="Meier-Kolthoff J.P."/>
            <person name="Ohm R.A."/>
            <person name="Otillar R.P."/>
            <person name="Pangilinan J.L."/>
            <person name="Peng Y."/>
            <person name="Rokas A."/>
            <person name="Rosa C.A."/>
            <person name="Scheuner C."/>
            <person name="Sibirny A.A."/>
            <person name="Slot J.C."/>
            <person name="Stielow J.B."/>
            <person name="Sun H."/>
            <person name="Kurtzman C.P."/>
            <person name="Blackwell M."/>
            <person name="Grigoriev I.V."/>
            <person name="Jeffries T.W."/>
        </authorList>
    </citation>
    <scope>NUCLEOTIDE SEQUENCE [LARGE SCALE GENOMIC DNA]</scope>
    <source>
        <strain evidence="4">ATCC 58044 / CBS 1984 / NCYC 433 / NRRL Y-366-8</strain>
    </source>
</reference>
<dbReference type="SMART" id="SM00443">
    <property type="entry name" value="G_patch"/>
    <property type="match status" value="1"/>
</dbReference>
<dbReference type="GO" id="GO:0000390">
    <property type="term" value="P:spliceosomal complex disassembly"/>
    <property type="evidence" value="ECO:0007669"/>
    <property type="project" value="InterPro"/>
</dbReference>
<feature type="compositionally biased region" description="Basic and acidic residues" evidence="1">
    <location>
        <begin position="28"/>
        <end position="37"/>
    </location>
</feature>
<dbReference type="RefSeq" id="XP_019038870.1">
    <property type="nucleotide sequence ID" value="XM_019186295.1"/>
</dbReference>
<dbReference type="OrthoDB" id="4822at2759"/>
<evidence type="ECO:0000256" key="1">
    <source>
        <dbReference type="SAM" id="MobiDB-lite"/>
    </source>
</evidence>
<accession>A0A1E3P2U1</accession>
<dbReference type="AlphaFoldDB" id="A0A1E3P2U1"/>
<dbReference type="PANTHER" id="PTHR23329:SF1">
    <property type="entry name" value="TUFTELIN-INTERACTING PROTEIN 11"/>
    <property type="match status" value="1"/>
</dbReference>
<dbReference type="STRING" id="683960.A0A1E3P2U1"/>